<reference evidence="3 4" key="1">
    <citation type="submission" date="2015-09" db="EMBL/GenBank/DDBJ databases">
        <title>Genome sequence of ICMP 11288.</title>
        <authorList>
            <person name="Visnovsky S."/>
            <person name="Lu A."/>
            <person name="Panda P."/>
            <person name="Pitman A."/>
        </authorList>
    </citation>
    <scope>NUCLEOTIDE SEQUENCE [LARGE SCALE GENOMIC DNA]</scope>
    <source>
        <strain evidence="3 4">ICMP 11288</strain>
    </source>
</reference>
<dbReference type="Gene3D" id="3.40.50.720">
    <property type="entry name" value="NAD(P)-binding Rossmann-like Domain"/>
    <property type="match status" value="1"/>
</dbReference>
<dbReference type="PANTHER" id="PTHR42760">
    <property type="entry name" value="SHORT-CHAIN DEHYDROGENASES/REDUCTASES FAMILY MEMBER"/>
    <property type="match status" value="1"/>
</dbReference>
<protein>
    <submittedName>
        <fullName evidence="3">Short-chain dehydrogenase</fullName>
    </submittedName>
</protein>
<dbReference type="InterPro" id="IPR020904">
    <property type="entry name" value="Sc_DH/Rdtase_CS"/>
</dbReference>
<dbReference type="GO" id="GO:0030497">
    <property type="term" value="P:fatty acid elongation"/>
    <property type="evidence" value="ECO:0007669"/>
    <property type="project" value="TreeGrafter"/>
</dbReference>
<dbReference type="SUPFAM" id="SSF51735">
    <property type="entry name" value="NAD(P)-binding Rossmann-fold domains"/>
    <property type="match status" value="1"/>
</dbReference>
<name>A0A0W0HCQ9_PSEFL</name>
<sequence>MAPRNVLITGAAGGVGRALVERFLNEDFRVFATDLDAKKLADLQVEYQVSGIFCGDIRQPAVCAAAVNAAVMAMGRLDVLINAAGVWREGPVEDFTEEDFDLVLDVNLKATFFMCSAAIPHLKLSEGSILNISSDAGRQGNRNAAAYCASKGGVTLLTKTLALDLAPFGVRCNAISPGDIETPMLKFQATQYGQGDPQAYYQDLLDKYPQGARARFIQPEEVAELAFFLSQPGARSITGADMAIDCGVSAGN</sequence>
<dbReference type="Proteomes" id="UP000054197">
    <property type="component" value="Unassembled WGS sequence"/>
</dbReference>
<dbReference type="PANTHER" id="PTHR42760:SF123">
    <property type="entry name" value="OXIDOREDUCTASE"/>
    <property type="match status" value="1"/>
</dbReference>
<gene>
    <name evidence="3" type="ORF">AO063_29220</name>
</gene>
<dbReference type="InterPro" id="IPR057326">
    <property type="entry name" value="KR_dom"/>
</dbReference>
<proteinExistence type="inferred from homology"/>
<dbReference type="RefSeq" id="WP_058421999.1">
    <property type="nucleotide sequence ID" value="NZ_LKEF01000050.1"/>
</dbReference>
<dbReference type="EMBL" id="LKEF01000050">
    <property type="protein sequence ID" value="KTB58587.1"/>
    <property type="molecule type" value="Genomic_DNA"/>
</dbReference>
<dbReference type="Pfam" id="PF13561">
    <property type="entry name" value="adh_short_C2"/>
    <property type="match status" value="1"/>
</dbReference>
<evidence type="ECO:0000256" key="1">
    <source>
        <dbReference type="ARBA" id="ARBA00006484"/>
    </source>
</evidence>
<dbReference type="GO" id="GO:0016616">
    <property type="term" value="F:oxidoreductase activity, acting on the CH-OH group of donors, NAD or NADP as acceptor"/>
    <property type="evidence" value="ECO:0007669"/>
    <property type="project" value="UniProtKB-ARBA"/>
</dbReference>
<feature type="domain" description="Ketoreductase" evidence="2">
    <location>
        <begin position="4"/>
        <end position="169"/>
    </location>
</feature>
<evidence type="ECO:0000313" key="3">
    <source>
        <dbReference type="EMBL" id="KTB58587.1"/>
    </source>
</evidence>
<comment type="similarity">
    <text evidence="1">Belongs to the short-chain dehydrogenases/reductases (SDR) family.</text>
</comment>
<evidence type="ECO:0000313" key="4">
    <source>
        <dbReference type="Proteomes" id="UP000054197"/>
    </source>
</evidence>
<dbReference type="SMART" id="SM00822">
    <property type="entry name" value="PKS_KR"/>
    <property type="match status" value="1"/>
</dbReference>
<dbReference type="InterPro" id="IPR036291">
    <property type="entry name" value="NAD(P)-bd_dom_sf"/>
</dbReference>
<accession>A0A0W0HCQ9</accession>
<dbReference type="FunFam" id="3.40.50.720:FF:000084">
    <property type="entry name" value="Short-chain dehydrogenase reductase"/>
    <property type="match status" value="1"/>
</dbReference>
<organism evidence="3 4">
    <name type="scientific">Pseudomonas fluorescens ICMP 11288</name>
    <dbReference type="NCBI Taxonomy" id="1198309"/>
    <lineage>
        <taxon>Bacteria</taxon>
        <taxon>Pseudomonadati</taxon>
        <taxon>Pseudomonadota</taxon>
        <taxon>Gammaproteobacteria</taxon>
        <taxon>Pseudomonadales</taxon>
        <taxon>Pseudomonadaceae</taxon>
        <taxon>Pseudomonas</taxon>
    </lineage>
</organism>
<comment type="caution">
    <text evidence="3">The sequence shown here is derived from an EMBL/GenBank/DDBJ whole genome shotgun (WGS) entry which is preliminary data.</text>
</comment>
<dbReference type="PRINTS" id="PR00081">
    <property type="entry name" value="GDHRDH"/>
</dbReference>
<evidence type="ECO:0000259" key="2">
    <source>
        <dbReference type="SMART" id="SM00822"/>
    </source>
</evidence>
<dbReference type="CDD" id="cd05233">
    <property type="entry name" value="SDR_c"/>
    <property type="match status" value="1"/>
</dbReference>
<dbReference type="InterPro" id="IPR002347">
    <property type="entry name" value="SDR_fam"/>
</dbReference>
<dbReference type="AlphaFoldDB" id="A0A0W0HCQ9"/>
<dbReference type="PRINTS" id="PR00080">
    <property type="entry name" value="SDRFAMILY"/>
</dbReference>
<dbReference type="PROSITE" id="PS00061">
    <property type="entry name" value="ADH_SHORT"/>
    <property type="match status" value="1"/>
</dbReference>